<proteinExistence type="predicted"/>
<evidence type="ECO:0000256" key="1">
    <source>
        <dbReference type="SAM" id="MobiDB-lite"/>
    </source>
</evidence>
<reference evidence="2 3" key="1">
    <citation type="submission" date="2015-07" db="EMBL/GenBank/DDBJ databases">
        <title>The genome of Melipona quadrifasciata.</title>
        <authorList>
            <person name="Pan H."/>
            <person name="Kapheim K."/>
        </authorList>
    </citation>
    <scope>NUCLEOTIDE SEQUENCE [LARGE SCALE GENOMIC DNA]</scope>
    <source>
        <strain evidence="2">0111107301</strain>
        <tissue evidence="2">Whole body</tissue>
    </source>
</reference>
<evidence type="ECO:0000313" key="2">
    <source>
        <dbReference type="EMBL" id="KOX77589.1"/>
    </source>
</evidence>
<feature type="region of interest" description="Disordered" evidence="1">
    <location>
        <begin position="1"/>
        <end position="48"/>
    </location>
</feature>
<organism evidence="2 3">
    <name type="scientific">Melipona quadrifasciata</name>
    <dbReference type="NCBI Taxonomy" id="166423"/>
    <lineage>
        <taxon>Eukaryota</taxon>
        <taxon>Metazoa</taxon>
        <taxon>Ecdysozoa</taxon>
        <taxon>Arthropoda</taxon>
        <taxon>Hexapoda</taxon>
        <taxon>Insecta</taxon>
        <taxon>Pterygota</taxon>
        <taxon>Neoptera</taxon>
        <taxon>Endopterygota</taxon>
        <taxon>Hymenoptera</taxon>
        <taxon>Apocrita</taxon>
        <taxon>Aculeata</taxon>
        <taxon>Apoidea</taxon>
        <taxon>Anthophila</taxon>
        <taxon>Apidae</taxon>
        <taxon>Melipona</taxon>
    </lineage>
</organism>
<keyword evidence="3" id="KW-1185">Reference proteome</keyword>
<dbReference type="Proteomes" id="UP000053105">
    <property type="component" value="Unassembled WGS sequence"/>
</dbReference>
<gene>
    <name evidence="2" type="ORF">WN51_09253</name>
</gene>
<dbReference type="EMBL" id="KQ435729">
    <property type="protein sequence ID" value="KOX77589.1"/>
    <property type="molecule type" value="Genomic_DNA"/>
</dbReference>
<feature type="compositionally biased region" description="Polar residues" evidence="1">
    <location>
        <begin position="8"/>
        <end position="20"/>
    </location>
</feature>
<accession>A0A0M9A7R5</accession>
<sequence>MPEWPRSSGPQGSRATDSSGSGSGVNLAEILGPSRGDRAESSAQDQKFGESVPFRAWAEAAATSFGTPTENGKLGSGLRSEWPNTVLLSVEDFVTLSTPRLDPLFLITDFPNLLGTRFDHKSWKTK</sequence>
<name>A0A0M9A7R5_9HYME</name>
<dbReference type="AlphaFoldDB" id="A0A0M9A7R5"/>
<evidence type="ECO:0000313" key="3">
    <source>
        <dbReference type="Proteomes" id="UP000053105"/>
    </source>
</evidence>
<protein>
    <submittedName>
        <fullName evidence="2">Uncharacterized protein</fullName>
    </submittedName>
</protein>